<dbReference type="PANTHER" id="PTHR23106">
    <property type="entry name" value="ANGIOGENIC FACTOR WITH G PATCH AND FHA DOMAINS 1"/>
    <property type="match status" value="1"/>
</dbReference>
<feature type="compositionally biased region" description="Basic and acidic residues" evidence="1">
    <location>
        <begin position="121"/>
        <end position="162"/>
    </location>
</feature>
<dbReference type="SMART" id="SM00240">
    <property type="entry name" value="FHA"/>
    <property type="match status" value="1"/>
</dbReference>
<feature type="region of interest" description="Disordered" evidence="1">
    <location>
        <begin position="291"/>
        <end position="332"/>
    </location>
</feature>
<gene>
    <name evidence="4" type="ORF">SK128_010050</name>
</gene>
<dbReference type="InterPro" id="IPR008984">
    <property type="entry name" value="SMAD_FHA_dom_sf"/>
</dbReference>
<dbReference type="Pfam" id="PF00498">
    <property type="entry name" value="FHA"/>
    <property type="match status" value="1"/>
</dbReference>
<dbReference type="AlphaFoldDB" id="A0AAN8WNW3"/>
<evidence type="ECO:0000313" key="4">
    <source>
        <dbReference type="EMBL" id="KAK7065463.1"/>
    </source>
</evidence>
<feature type="compositionally biased region" description="Polar residues" evidence="1">
    <location>
        <begin position="454"/>
        <end position="484"/>
    </location>
</feature>
<organism evidence="4 5">
    <name type="scientific">Halocaridina rubra</name>
    <name type="common">Hawaiian red shrimp</name>
    <dbReference type="NCBI Taxonomy" id="373956"/>
    <lineage>
        <taxon>Eukaryota</taxon>
        <taxon>Metazoa</taxon>
        <taxon>Ecdysozoa</taxon>
        <taxon>Arthropoda</taxon>
        <taxon>Crustacea</taxon>
        <taxon>Multicrustacea</taxon>
        <taxon>Malacostraca</taxon>
        <taxon>Eumalacostraca</taxon>
        <taxon>Eucarida</taxon>
        <taxon>Decapoda</taxon>
        <taxon>Pleocyemata</taxon>
        <taxon>Caridea</taxon>
        <taxon>Atyoidea</taxon>
        <taxon>Atyidae</taxon>
        <taxon>Halocaridina</taxon>
    </lineage>
</organism>
<dbReference type="PANTHER" id="PTHR23106:SF24">
    <property type="entry name" value="ANGIOGENIC FACTOR WITH G PATCH AND FHA DOMAINS 1"/>
    <property type="match status" value="1"/>
</dbReference>
<accession>A0AAN8WNW3</accession>
<protein>
    <recommendedName>
        <fullName evidence="6">Angiogenic factor with G patch and FHA domains 1</fullName>
    </recommendedName>
</protein>
<dbReference type="Pfam" id="PF01585">
    <property type="entry name" value="G-patch"/>
    <property type="match status" value="1"/>
</dbReference>
<feature type="compositionally biased region" description="Basic and acidic residues" evidence="1">
    <location>
        <begin position="218"/>
        <end position="238"/>
    </location>
</feature>
<feature type="domain" description="FHA" evidence="2">
    <location>
        <begin position="544"/>
        <end position="601"/>
    </location>
</feature>
<dbReference type="SUPFAM" id="SSF49879">
    <property type="entry name" value="SMAD/FHA domain"/>
    <property type="match status" value="1"/>
</dbReference>
<dbReference type="GO" id="GO:0003676">
    <property type="term" value="F:nucleic acid binding"/>
    <property type="evidence" value="ECO:0007669"/>
    <property type="project" value="InterPro"/>
</dbReference>
<feature type="region of interest" description="Disordered" evidence="1">
    <location>
        <begin position="698"/>
        <end position="720"/>
    </location>
</feature>
<dbReference type="Pfam" id="PF17780">
    <property type="entry name" value="OCRE"/>
    <property type="match status" value="1"/>
</dbReference>
<evidence type="ECO:0000259" key="2">
    <source>
        <dbReference type="PROSITE" id="PS50006"/>
    </source>
</evidence>
<comment type="caution">
    <text evidence="4">The sequence shown here is derived from an EMBL/GenBank/DDBJ whole genome shotgun (WGS) entry which is preliminary data.</text>
</comment>
<sequence length="797" mass="90168">MGKKSRHREHRYRRTSSESDSDEDLQKDSRFFKEYAFHVSSLRLQWGMLTLDNIRELELSDEEFATMLMSQLDIRDTCIDALGDMLNELVEKGRKLEKHNRYLLQKIGDLEYDGSSRRKSKRDERRSRSKYPEEHSSSKSHRFSQDDNWRSSPALRREDDTVDESKYNKVRAMVAVALASQDKEDMKTDIKNEKIRSESIEREMVNALFAKVLQSECTKSKERSEDHSNKGNVKSDARNCTEETTLEYQNKEENNDVSISAINNFESSDRKKIKDLITRVLNTNDKEYTKIDSENLSPDRDRIKVTVDKDQGCQPSSSPEYNEKTDDGRKNENCEKDRFKAMVAMAFKAHGYGSQGSDADTHQKDLSVGAELVKNHEVKKGWDTDTGQSVTEQVKKVASEALEQSGYAYQEELGLYYDYSSGYYYNAENGLYYDPKTGTYFYYDHERQSYQFHSQVPVTTSSAAQANGTPSDSTASGDQENSALGSAEEGLGTVENPKHLWTGTENADGSKYGTSAQIPPSLRLMVTESGTENVQVGTLHLVTIDGGRVGRAHDNLIQLDDEIVSRVHAEFTYRSSGPEDHHYFIKDLGSALGTYINDTCISIPGEPSEDIEVGHGWELRFGTIKMKCHIHPGYLSCNECEPGLVMANLPSKPSQSKNYEPANIQKTRLKVVKAMKKKYALEYSNDLPVLPAEYKDRARKRRKEKGSDNPYEKTEVASTASEIKDTNKGFALMKKMGWSKGEALGKSQPGITAPIEAFSTVGREGLGFFGGLPPPTAEQRKRKQILDKTVQRYNKQI</sequence>
<feature type="compositionally biased region" description="Basic residues" evidence="1">
    <location>
        <begin position="1"/>
        <end position="14"/>
    </location>
</feature>
<feature type="compositionally biased region" description="Basic and acidic residues" evidence="1">
    <location>
        <begin position="321"/>
        <end position="332"/>
    </location>
</feature>
<feature type="region of interest" description="Disordered" evidence="1">
    <location>
        <begin position="493"/>
        <end position="512"/>
    </location>
</feature>
<feature type="compositionally biased region" description="Basic and acidic residues" evidence="1">
    <location>
        <begin position="705"/>
        <end position="715"/>
    </location>
</feature>
<feature type="region of interest" description="Disordered" evidence="1">
    <location>
        <begin position="217"/>
        <end position="238"/>
    </location>
</feature>
<dbReference type="PROSITE" id="PS50006">
    <property type="entry name" value="FHA_DOMAIN"/>
    <property type="match status" value="1"/>
</dbReference>
<feature type="domain" description="G-patch" evidence="3">
    <location>
        <begin position="725"/>
        <end position="771"/>
    </location>
</feature>
<reference evidence="4 5" key="1">
    <citation type="submission" date="2023-11" db="EMBL/GenBank/DDBJ databases">
        <title>Halocaridina rubra genome assembly.</title>
        <authorList>
            <person name="Smith C."/>
        </authorList>
    </citation>
    <scope>NUCLEOTIDE SEQUENCE [LARGE SCALE GENOMIC DNA]</scope>
    <source>
        <strain evidence="4">EP-1</strain>
        <tissue evidence="4">Whole</tissue>
    </source>
</reference>
<dbReference type="InterPro" id="IPR053027">
    <property type="entry name" value="AGGF1"/>
</dbReference>
<dbReference type="SMART" id="SM00443">
    <property type="entry name" value="G_patch"/>
    <property type="match status" value="1"/>
</dbReference>
<evidence type="ECO:0000313" key="5">
    <source>
        <dbReference type="Proteomes" id="UP001381693"/>
    </source>
</evidence>
<feature type="region of interest" description="Disordered" evidence="1">
    <location>
        <begin position="1"/>
        <end position="24"/>
    </location>
</feature>
<dbReference type="PROSITE" id="PS50174">
    <property type="entry name" value="G_PATCH"/>
    <property type="match status" value="1"/>
</dbReference>
<dbReference type="InterPro" id="IPR041591">
    <property type="entry name" value="OCRE"/>
</dbReference>
<dbReference type="InterPro" id="IPR000467">
    <property type="entry name" value="G_patch_dom"/>
</dbReference>
<dbReference type="EMBL" id="JAXCGZ010020778">
    <property type="protein sequence ID" value="KAK7065463.1"/>
    <property type="molecule type" value="Genomic_DNA"/>
</dbReference>
<feature type="compositionally biased region" description="Polar residues" evidence="1">
    <location>
        <begin position="503"/>
        <end position="512"/>
    </location>
</feature>
<evidence type="ECO:0008006" key="6">
    <source>
        <dbReference type="Google" id="ProtNLM"/>
    </source>
</evidence>
<name>A0AAN8WNW3_HALRR</name>
<proteinExistence type="predicted"/>
<evidence type="ECO:0000256" key="1">
    <source>
        <dbReference type="SAM" id="MobiDB-lite"/>
    </source>
</evidence>
<feature type="compositionally biased region" description="Basic and acidic residues" evidence="1">
    <location>
        <begin position="291"/>
        <end position="311"/>
    </location>
</feature>
<keyword evidence="5" id="KW-1185">Reference proteome</keyword>
<evidence type="ECO:0000259" key="3">
    <source>
        <dbReference type="PROSITE" id="PS50174"/>
    </source>
</evidence>
<feature type="region of interest" description="Disordered" evidence="1">
    <location>
        <begin position="454"/>
        <end position="486"/>
    </location>
</feature>
<feature type="region of interest" description="Disordered" evidence="1">
    <location>
        <begin position="114"/>
        <end position="162"/>
    </location>
</feature>
<dbReference type="Proteomes" id="UP001381693">
    <property type="component" value="Unassembled WGS sequence"/>
</dbReference>
<dbReference type="InterPro" id="IPR000253">
    <property type="entry name" value="FHA_dom"/>
</dbReference>
<dbReference type="Gene3D" id="2.60.200.20">
    <property type="match status" value="1"/>
</dbReference>